<reference evidence="5 6" key="1">
    <citation type="submission" date="2014-10" db="EMBL/GenBank/DDBJ databases">
        <title>Draft genome of the hookworm Ancylostoma caninum.</title>
        <authorList>
            <person name="Mitreva M."/>
        </authorList>
    </citation>
    <scope>NUCLEOTIDE SEQUENCE [LARGE SCALE GENOMIC DNA]</scope>
    <source>
        <strain evidence="5 6">Baltimore</strain>
    </source>
</reference>
<dbReference type="GO" id="GO:0006401">
    <property type="term" value="P:RNA catabolic process"/>
    <property type="evidence" value="ECO:0007669"/>
    <property type="project" value="TreeGrafter"/>
</dbReference>
<dbReference type="PANTHER" id="PTHR13383:SF11">
    <property type="entry name" value="RIBONUCLEASE H2 SUBUNIT B"/>
    <property type="match status" value="1"/>
</dbReference>
<evidence type="ECO:0000313" key="5">
    <source>
        <dbReference type="EMBL" id="RCN53395.1"/>
    </source>
</evidence>
<comment type="subunit">
    <text evidence="2">The RNase H2 complex is a heterotrimer composed of the catalytic subunit RNASEH2A and the non-catalytic subunits RNASEH2B and RNASEH2C.</text>
</comment>
<dbReference type="GO" id="GO:0005654">
    <property type="term" value="C:nucleoplasm"/>
    <property type="evidence" value="ECO:0007669"/>
    <property type="project" value="TreeGrafter"/>
</dbReference>
<evidence type="ECO:0000256" key="2">
    <source>
        <dbReference type="ARBA" id="ARBA00011277"/>
    </source>
</evidence>
<protein>
    <submittedName>
        <fullName evidence="5">Protein family protein</fullName>
    </submittedName>
</protein>
<keyword evidence="6" id="KW-1185">Reference proteome</keyword>
<evidence type="ECO:0000256" key="1">
    <source>
        <dbReference type="ARBA" id="ARBA00009823"/>
    </source>
</evidence>
<dbReference type="STRING" id="29170.A0A368HDU7"/>
<evidence type="ECO:0000256" key="3">
    <source>
        <dbReference type="SAM" id="MobiDB-lite"/>
    </source>
</evidence>
<dbReference type="Gene3D" id="2.20.25.530">
    <property type="match status" value="1"/>
</dbReference>
<comment type="similarity">
    <text evidence="1">Belongs to the RNase H2 subunit B family.</text>
</comment>
<dbReference type="OrthoDB" id="5848737at2759"/>
<comment type="caution">
    <text evidence="5">The sequence shown here is derived from an EMBL/GenBank/DDBJ whole genome shotgun (WGS) entry which is preliminary data.</text>
</comment>
<gene>
    <name evidence="5" type="ORF">ANCCAN_00459</name>
</gene>
<dbReference type="Pfam" id="PF09468">
    <property type="entry name" value="RNase_H2-Ydr279"/>
    <property type="match status" value="1"/>
</dbReference>
<feature type="domain" description="Ribonuclease H2 subunit B wHTH" evidence="4">
    <location>
        <begin position="117"/>
        <end position="195"/>
    </location>
</feature>
<evidence type="ECO:0000313" key="6">
    <source>
        <dbReference type="Proteomes" id="UP000252519"/>
    </source>
</evidence>
<dbReference type="Gene3D" id="1.10.20.120">
    <property type="match status" value="1"/>
</dbReference>
<dbReference type="EMBL" id="JOJR01000002">
    <property type="protein sequence ID" value="RCN53395.1"/>
    <property type="molecule type" value="Genomic_DNA"/>
</dbReference>
<feature type="compositionally biased region" description="Acidic residues" evidence="3">
    <location>
        <begin position="14"/>
        <end position="23"/>
    </location>
</feature>
<sequence length="412" mass="47432">MVRQTRASSKVEPDVDEEMDSVDIDVPKKAGPPASDASYERKFVIARGQAFFENTLSDSRFYQIRHPKNRAPCLYRVNENCCDEVVSVGEPLRSFFYGESVISDGAIRLLLPVHPLFLALPYFIDSKCKFAELEEIITDSECSSIAVLLHNDQFLRNVEKVADLKDVCDTKVYRFNESKALEWISERFQRLRASLIEEGCLHKSIVDNGEVLDRYSFGILCDYLNPEMASLVKSHLSIRDPPTDENERVDMSMKRKAEDLYEDLEQKPAKKPKESTIMKKLQQASKEMSRLAASRIVQVGRGIGDVTPYGKRMDRLSKRIFGEVVRTTDKRSMKVVRIMSAEPYETKEQLSVKYYPNLPMFHYLTKMLRFHGLFFDDHVVFRQVQDELKILRGKVVRPPIGQGKRALLRGKK</sequence>
<dbReference type="GO" id="GO:0032299">
    <property type="term" value="C:ribonuclease H2 complex"/>
    <property type="evidence" value="ECO:0007669"/>
    <property type="project" value="InterPro"/>
</dbReference>
<organism evidence="5 6">
    <name type="scientific">Ancylostoma caninum</name>
    <name type="common">Dog hookworm</name>
    <dbReference type="NCBI Taxonomy" id="29170"/>
    <lineage>
        <taxon>Eukaryota</taxon>
        <taxon>Metazoa</taxon>
        <taxon>Ecdysozoa</taxon>
        <taxon>Nematoda</taxon>
        <taxon>Chromadorea</taxon>
        <taxon>Rhabditida</taxon>
        <taxon>Rhabditina</taxon>
        <taxon>Rhabditomorpha</taxon>
        <taxon>Strongyloidea</taxon>
        <taxon>Ancylostomatidae</taxon>
        <taxon>Ancylostomatinae</taxon>
        <taxon>Ancylostoma</taxon>
    </lineage>
</organism>
<dbReference type="InterPro" id="IPR040456">
    <property type="entry name" value="RNase_H2_suB"/>
</dbReference>
<dbReference type="Pfam" id="PF08293">
    <property type="entry name" value="MRP-S33"/>
    <property type="match status" value="1"/>
</dbReference>
<feature type="region of interest" description="Disordered" evidence="3">
    <location>
        <begin position="1"/>
        <end position="35"/>
    </location>
</feature>
<proteinExistence type="inferred from homology"/>
<dbReference type="InterPro" id="IPR013219">
    <property type="entry name" value="Ribosomal_mS33"/>
</dbReference>
<dbReference type="PANTHER" id="PTHR13383">
    <property type="entry name" value="RIBONUCLEASE H2 SUBUNIT B"/>
    <property type="match status" value="1"/>
</dbReference>
<dbReference type="InterPro" id="IPR019024">
    <property type="entry name" value="RNase_H2_suB_wHTH"/>
</dbReference>
<evidence type="ECO:0000259" key="4">
    <source>
        <dbReference type="Pfam" id="PF09468"/>
    </source>
</evidence>
<dbReference type="Proteomes" id="UP000252519">
    <property type="component" value="Unassembled WGS sequence"/>
</dbReference>
<accession>A0A368HDU7</accession>
<name>A0A368HDU7_ANCCA</name>
<dbReference type="AlphaFoldDB" id="A0A368HDU7"/>